<reference evidence="2 3" key="1">
    <citation type="journal article" date="2020" name="Nat. Commun.">
        <title>The structures of two archaeal type IV pili illuminate evolutionary relationships.</title>
        <authorList>
            <person name="Wang F."/>
            <person name="Baquero D.P."/>
            <person name="Su Z."/>
            <person name="Beltran L.C."/>
            <person name="Prangishvili D."/>
            <person name="Krupovic M."/>
            <person name="Egelman E.H."/>
        </authorList>
    </citation>
    <scope>NUCLEOTIDE SEQUENCE [LARGE SCALE GENOMIC DNA]</scope>
    <source>
        <strain evidence="2 3">2GA</strain>
    </source>
</reference>
<keyword evidence="3" id="KW-1185">Reference proteome</keyword>
<dbReference type="AlphaFoldDB" id="A0A7L4PBK6"/>
<dbReference type="Proteomes" id="UP000554766">
    <property type="component" value="Unassembled WGS sequence"/>
</dbReference>
<evidence type="ECO:0000313" key="2">
    <source>
        <dbReference type="EMBL" id="NYR15827.1"/>
    </source>
</evidence>
<feature type="transmembrane region" description="Helical" evidence="1">
    <location>
        <begin position="108"/>
        <end position="129"/>
    </location>
</feature>
<dbReference type="OMA" id="YCCKEAR"/>
<evidence type="ECO:0000256" key="1">
    <source>
        <dbReference type="SAM" id="Phobius"/>
    </source>
</evidence>
<dbReference type="RefSeq" id="WP_011899748.1">
    <property type="nucleotide sequence ID" value="NZ_JAAVJF010000003.1"/>
</dbReference>
<dbReference type="GeneID" id="5055111"/>
<feature type="transmembrane region" description="Helical" evidence="1">
    <location>
        <begin position="68"/>
        <end position="88"/>
    </location>
</feature>
<feature type="transmembrane region" description="Helical" evidence="1">
    <location>
        <begin position="39"/>
        <end position="61"/>
    </location>
</feature>
<feature type="transmembrane region" description="Helical" evidence="1">
    <location>
        <begin position="136"/>
        <end position="156"/>
    </location>
</feature>
<proteinExistence type="predicted"/>
<accession>A0A7L4PBK6</accession>
<organism evidence="2 3">
    <name type="scientific">Pyrobaculum arsenaticum</name>
    <dbReference type="NCBI Taxonomy" id="121277"/>
    <lineage>
        <taxon>Archaea</taxon>
        <taxon>Thermoproteota</taxon>
        <taxon>Thermoprotei</taxon>
        <taxon>Thermoproteales</taxon>
        <taxon>Thermoproteaceae</taxon>
        <taxon>Pyrobaculum</taxon>
    </lineage>
</organism>
<name>A0A7L4PBK6_9CREN</name>
<evidence type="ECO:0000313" key="3">
    <source>
        <dbReference type="Proteomes" id="UP000554766"/>
    </source>
</evidence>
<protein>
    <submittedName>
        <fullName evidence="2">Uncharacterized protein</fullName>
    </submittedName>
</protein>
<comment type="caution">
    <text evidence="2">The sequence shown here is derived from an EMBL/GenBank/DDBJ whole genome shotgun (WGS) entry which is preliminary data.</text>
</comment>
<dbReference type="EMBL" id="JAAVJF010000003">
    <property type="protein sequence ID" value="NYR15827.1"/>
    <property type="molecule type" value="Genomic_DNA"/>
</dbReference>
<keyword evidence="1" id="KW-0472">Membrane</keyword>
<sequence>MVFSGGRKARDCVCEYVKSICNAVVEGRRWDRRVFYEDVAAAAGLAGGLLEITAVILIATLPQPQRGILLIYYFVPLVALALVLGRPAYVADCNSVIRVASCGLPAKYLAVAFINEVRGALVIILLFIPMKITEQLGLAGISLGFALAWIVARSLYATYLQTFHCLKFAHKEVVKERCGERGVAEAFGDILALGWIFIPNPPRLSYCCKEARVWLYRNVPEARRAALIYDAALNGLRAVAVAYALYVALRG</sequence>
<gene>
    <name evidence="2" type="ORF">HC235_07730</name>
</gene>
<keyword evidence="1" id="KW-1133">Transmembrane helix</keyword>
<keyword evidence="1" id="KW-0812">Transmembrane</keyword>